<dbReference type="InterPro" id="IPR010196">
    <property type="entry name" value="OSB_synthase_MenC1"/>
</dbReference>
<evidence type="ECO:0000256" key="3">
    <source>
        <dbReference type="ARBA" id="ARBA00023235"/>
    </source>
</evidence>
<accession>A0ABY9WVT4</accession>
<gene>
    <name evidence="5 9" type="primary">menC</name>
    <name evidence="9" type="ORF">F0U60_24970</name>
</gene>
<name>A0ABY9WVT4_9BACT</name>
<keyword evidence="10" id="KW-1185">Reference proteome</keyword>
<dbReference type="EMBL" id="CP043494">
    <property type="protein sequence ID" value="WNG47017.1"/>
    <property type="molecule type" value="Genomic_DNA"/>
</dbReference>
<dbReference type="InterPro" id="IPR013342">
    <property type="entry name" value="Mandelate_racemase_C"/>
</dbReference>
<feature type="binding site" evidence="5">
    <location>
        <position position="219"/>
    </location>
    <ligand>
        <name>Mg(2+)</name>
        <dbReference type="ChEBI" id="CHEBI:18420"/>
    </ligand>
</feature>
<dbReference type="EC" id="4.2.1.113" evidence="5 6"/>
<evidence type="ECO:0000313" key="9">
    <source>
        <dbReference type="EMBL" id="WNG47017.1"/>
    </source>
</evidence>
<dbReference type="Pfam" id="PF13378">
    <property type="entry name" value="MR_MLE_C"/>
    <property type="match status" value="1"/>
</dbReference>
<evidence type="ECO:0000256" key="5">
    <source>
        <dbReference type="HAMAP-Rule" id="MF_00470"/>
    </source>
</evidence>
<dbReference type="SMART" id="SM00922">
    <property type="entry name" value="MR_MLE"/>
    <property type="match status" value="1"/>
</dbReference>
<dbReference type="InterPro" id="IPR013341">
    <property type="entry name" value="Mandelate_racemase_N_dom"/>
</dbReference>
<dbReference type="HAMAP" id="MF_00470">
    <property type="entry name" value="MenC_1"/>
    <property type="match status" value="1"/>
</dbReference>
<feature type="active site" description="Proton donor" evidence="5">
    <location>
        <position position="164"/>
    </location>
</feature>
<dbReference type="GO" id="GO:0043748">
    <property type="term" value="F:O-succinylbenzoate synthase activity"/>
    <property type="evidence" value="ECO:0007669"/>
    <property type="project" value="UniProtKB-EC"/>
</dbReference>
<feature type="domain" description="Mandelate racemase/muconate lactonizing enzyme C-terminal" evidence="8">
    <location>
        <begin position="143"/>
        <end position="240"/>
    </location>
</feature>
<dbReference type="SFLD" id="SFLDG00180">
    <property type="entry name" value="muconate_cycloisomerase"/>
    <property type="match status" value="1"/>
</dbReference>
<dbReference type="InterPro" id="IPR029065">
    <property type="entry name" value="Enolase_C-like"/>
</dbReference>
<sequence>MRITEVTLQPLRLELVNPLKTARGTYAAREGYVVRLRDEEGRVGQGEAMPLQEFGTESPSDCEQALKSIHPNQLPLPLGEGRGEGMCLPLGGLSMRTPAARHAVEQALLDLLAQRQGLPLCRLLSAEAREEIRVNALLGAASPEALAEESQRAVAEGYETLKLKVAGRPLAEDVARLSAVRKAVGQTIHLRVDANGGWKESEAGPALAELGEYHLELCEQPVAAEEHEALARLSEHAPCPLAADESLALPEVVRALLNHPRTVGILVLKPMVLGGLLPALSLAREAAKKGLDAYVTSSLDGVIARAGAAHLAAALPSGRYASGLGVGHLFKNEPGNHPFRPVRGRIELPRKPGQGVN</sequence>
<evidence type="ECO:0000256" key="2">
    <source>
        <dbReference type="ARBA" id="ARBA00022842"/>
    </source>
</evidence>
<dbReference type="Gene3D" id="3.30.390.10">
    <property type="entry name" value="Enolase-like, N-terminal domain"/>
    <property type="match status" value="1"/>
</dbReference>
<dbReference type="InterPro" id="IPR029017">
    <property type="entry name" value="Enolase-like_N"/>
</dbReference>
<keyword evidence="2 5" id="KW-0460">Magnesium</keyword>
<dbReference type="SFLD" id="SFLDS00001">
    <property type="entry name" value="Enolase"/>
    <property type="match status" value="1"/>
</dbReference>
<evidence type="ECO:0000313" key="10">
    <source>
        <dbReference type="Proteomes" id="UP001611383"/>
    </source>
</evidence>
<organism evidence="9 10">
    <name type="scientific">Archangium minus</name>
    <dbReference type="NCBI Taxonomy" id="83450"/>
    <lineage>
        <taxon>Bacteria</taxon>
        <taxon>Pseudomonadati</taxon>
        <taxon>Myxococcota</taxon>
        <taxon>Myxococcia</taxon>
        <taxon>Myxococcales</taxon>
        <taxon>Cystobacterineae</taxon>
        <taxon>Archangiaceae</taxon>
        <taxon>Archangium</taxon>
    </lineage>
</organism>
<comment type="cofactor">
    <cofactor evidence="5">
        <name>a divalent metal cation</name>
        <dbReference type="ChEBI" id="CHEBI:60240"/>
    </cofactor>
</comment>
<evidence type="ECO:0000256" key="7">
    <source>
        <dbReference type="SAM" id="MobiDB-lite"/>
    </source>
</evidence>
<dbReference type="SUPFAM" id="SSF51604">
    <property type="entry name" value="Enolase C-terminal domain-like"/>
    <property type="match status" value="1"/>
</dbReference>
<comment type="similarity">
    <text evidence="5">Belongs to the mandelate racemase/muconate lactonizing enzyme family. MenC type 1 subfamily.</text>
</comment>
<dbReference type="RefSeq" id="WP_395824045.1">
    <property type="nucleotide sequence ID" value="NZ_CP043494.1"/>
</dbReference>
<feature type="binding site" evidence="5">
    <location>
        <position position="244"/>
    </location>
    <ligand>
        <name>Mg(2+)</name>
        <dbReference type="ChEBI" id="CHEBI:18420"/>
    </ligand>
</feature>
<dbReference type="SUPFAM" id="SSF54826">
    <property type="entry name" value="Enolase N-terminal domain-like"/>
    <property type="match status" value="1"/>
</dbReference>
<dbReference type="PANTHER" id="PTHR48073">
    <property type="entry name" value="O-SUCCINYLBENZOATE SYNTHASE-RELATED"/>
    <property type="match status" value="1"/>
</dbReference>
<comment type="pathway">
    <text evidence="5">Quinol/quinone metabolism; 1,4-dihydroxy-2-naphthoate biosynthesis; 1,4-dihydroxy-2-naphthoate from chorismate: step 4/7.</text>
</comment>
<reference evidence="9 10" key="1">
    <citation type="submission" date="2019-08" db="EMBL/GenBank/DDBJ databases">
        <title>Archangium and Cystobacter genomes.</title>
        <authorList>
            <person name="Chen I.-C.K."/>
            <person name="Wielgoss S."/>
        </authorList>
    </citation>
    <scope>NUCLEOTIDE SEQUENCE [LARGE SCALE GENOMIC DNA]</scope>
    <source>
        <strain evidence="9 10">Cbm 6</strain>
    </source>
</reference>
<dbReference type="Proteomes" id="UP001611383">
    <property type="component" value="Chromosome"/>
</dbReference>
<feature type="active site" description="Proton acceptor" evidence="5">
    <location>
        <position position="269"/>
    </location>
</feature>
<dbReference type="Gene3D" id="3.20.20.120">
    <property type="entry name" value="Enolase-like C-terminal domain"/>
    <property type="match status" value="1"/>
</dbReference>
<keyword evidence="4 5" id="KW-0456">Lyase</keyword>
<evidence type="ECO:0000256" key="4">
    <source>
        <dbReference type="ARBA" id="ARBA00023239"/>
    </source>
</evidence>
<keyword evidence="3" id="KW-0413">Isomerase</keyword>
<dbReference type="Pfam" id="PF02746">
    <property type="entry name" value="MR_MLE_N"/>
    <property type="match status" value="1"/>
</dbReference>
<keyword evidence="5" id="KW-0474">Menaquinone biosynthesis</keyword>
<comment type="catalytic activity">
    <reaction evidence="5">
        <text>(1R,6R)-6-hydroxy-2-succinyl-cyclohexa-2,4-diene-1-carboxylate = 2-succinylbenzoate + H2O</text>
        <dbReference type="Rhea" id="RHEA:10196"/>
        <dbReference type="ChEBI" id="CHEBI:15377"/>
        <dbReference type="ChEBI" id="CHEBI:18325"/>
        <dbReference type="ChEBI" id="CHEBI:58689"/>
        <dbReference type="EC" id="4.2.1.113"/>
    </reaction>
</comment>
<evidence type="ECO:0000259" key="8">
    <source>
        <dbReference type="SMART" id="SM00922"/>
    </source>
</evidence>
<dbReference type="NCBIfam" id="TIGR01927">
    <property type="entry name" value="menC_gam_Gplu"/>
    <property type="match status" value="1"/>
</dbReference>
<feature type="binding site" evidence="5">
    <location>
        <position position="193"/>
    </location>
    <ligand>
        <name>Mg(2+)</name>
        <dbReference type="ChEBI" id="CHEBI:18420"/>
    </ligand>
</feature>
<protein>
    <recommendedName>
        <fullName evidence="5 6">o-succinylbenzoate synthase</fullName>
        <shortName evidence="5">OSB synthase</shortName>
        <shortName evidence="5">OSBS</shortName>
        <ecNumber evidence="5 6">4.2.1.113</ecNumber>
    </recommendedName>
    <alternativeName>
        <fullName evidence="5">4-(2'-carboxyphenyl)-4-oxybutyric acid synthase</fullName>
    </alternativeName>
    <alternativeName>
        <fullName evidence="5">o-succinylbenzoic acid synthase</fullName>
    </alternativeName>
</protein>
<dbReference type="InterPro" id="IPR036849">
    <property type="entry name" value="Enolase-like_C_sf"/>
</dbReference>
<dbReference type="SFLD" id="SFLDF00009">
    <property type="entry name" value="o-succinylbenzoate_synthase"/>
    <property type="match status" value="1"/>
</dbReference>
<feature type="region of interest" description="Disordered" evidence="7">
    <location>
        <begin position="335"/>
        <end position="357"/>
    </location>
</feature>
<keyword evidence="1 5" id="KW-0479">Metal-binding</keyword>
<comment type="pathway">
    <text evidence="5">Quinol/quinone metabolism; menaquinone biosynthesis.</text>
</comment>
<evidence type="ECO:0000256" key="6">
    <source>
        <dbReference type="NCBIfam" id="TIGR01927"/>
    </source>
</evidence>
<comment type="function">
    <text evidence="5">Converts 2-succinyl-6-hydroxy-2,4-cyclohexadiene-1-carboxylate (SHCHC) to 2-succinylbenzoate (OSB).</text>
</comment>
<evidence type="ECO:0000256" key="1">
    <source>
        <dbReference type="ARBA" id="ARBA00022723"/>
    </source>
</evidence>
<dbReference type="PANTHER" id="PTHR48073:SF2">
    <property type="entry name" value="O-SUCCINYLBENZOATE SYNTHASE"/>
    <property type="match status" value="1"/>
</dbReference>
<proteinExistence type="inferred from homology"/>